<dbReference type="SMART" id="SM00220">
    <property type="entry name" value="S_TKc"/>
    <property type="match status" value="1"/>
</dbReference>
<sequence length="643" mass="73154">MMAWISTAENCMRIDGFSRKALNGKKASQRFQLLVESHRQYQAKSKFMSGSAQKETEKTVLLDELVALIDDKVLKEEHQAVEEAAKDTKANATALIREEAMQRASKRKINNGEDDGSSTSKKKAFVDLQNAEIRLEQQNLEYKTKKLEADIHEQAEARMERAEMREMELKKHADMMELILRSPTTIPLRETAAPWPAIRYIPRKKGGVEAAMEHLEQIDICHVRALAATSRTPPPSNLLMGGVYAADDAASIHHRLYTVTVQNTKTGRSWVVHRRYSDFDALRTRLLQVLEPFYFMLHTVVDHLKRMRFPKRSAFGAIFLHFGRLGMSTVEPSRYGPDFHCVTVSRDVFEVRSHYTNLRPIGGGSYGIVVSAEDTVSRVHCRALACHIAIKKITDVFDDLTDAKRILREMKLLKHLGAHENIINILDVILIPPNTTNFDDIYIVTDLMESDLERIISSSQGLSDAHFQYFLYQILRGTKFIHSANVLHRDLKPSNLLVNSNCDLSICDFGLARGVELSHNEDLTEYVVTRWYRAPELLTDCQNYGNAVDMWAIGCIFAEMLKRRPFFTGKDPSDQLHMIVRILGSPTPDEMNFADEPVASSPFNFDFERESLDQGVEMPKHDLQNLVYLESVAILTAENQHMG</sequence>
<evidence type="ECO:0000256" key="7">
    <source>
        <dbReference type="RuleBase" id="RU361165"/>
    </source>
</evidence>
<dbReference type="Gene3D" id="3.30.1520.10">
    <property type="entry name" value="Phox-like domain"/>
    <property type="match status" value="1"/>
</dbReference>
<dbReference type="PROSITE" id="PS01351">
    <property type="entry name" value="MAPK"/>
    <property type="match status" value="1"/>
</dbReference>
<dbReference type="VEuPathDB" id="FungiDB:H310_14397"/>
<evidence type="ECO:0000256" key="6">
    <source>
        <dbReference type="PROSITE-ProRule" id="PRU10141"/>
    </source>
</evidence>
<dbReference type="CDD" id="cd06093">
    <property type="entry name" value="PX_domain"/>
    <property type="match status" value="1"/>
</dbReference>
<dbReference type="GO" id="GO:0035091">
    <property type="term" value="F:phosphatidylinositol binding"/>
    <property type="evidence" value="ECO:0007669"/>
    <property type="project" value="InterPro"/>
</dbReference>
<evidence type="ECO:0000256" key="1">
    <source>
        <dbReference type="ARBA" id="ARBA00022527"/>
    </source>
</evidence>
<dbReference type="InterPro" id="IPR050117">
    <property type="entry name" value="MAPK"/>
</dbReference>
<keyword evidence="7" id="KW-0460">Magnesium</keyword>
<dbReference type="SUPFAM" id="SSF56112">
    <property type="entry name" value="Protein kinase-like (PK-like)"/>
    <property type="match status" value="1"/>
</dbReference>
<comment type="activity regulation">
    <text evidence="7">Activated by threonine and tyrosine phosphorylation.</text>
</comment>
<dbReference type="InterPro" id="IPR011009">
    <property type="entry name" value="Kinase-like_dom_sf"/>
</dbReference>
<dbReference type="FunFam" id="3.30.200.20:FF:000046">
    <property type="entry name" value="Mitogen-activated protein kinase"/>
    <property type="match status" value="1"/>
</dbReference>
<dbReference type="GO" id="GO:0004707">
    <property type="term" value="F:MAP kinase activity"/>
    <property type="evidence" value="ECO:0007669"/>
    <property type="project" value="UniProtKB-EC"/>
</dbReference>
<dbReference type="Proteomes" id="UP000285060">
    <property type="component" value="Unassembled WGS sequence"/>
</dbReference>
<dbReference type="SUPFAM" id="SSF64268">
    <property type="entry name" value="PX domain"/>
    <property type="match status" value="1"/>
</dbReference>
<name>A0A3R6W0X6_9STRA</name>
<dbReference type="FunFam" id="1.10.510.10:FF:000624">
    <property type="entry name" value="Mitogen-activated protein kinase"/>
    <property type="match status" value="1"/>
</dbReference>
<dbReference type="EMBL" id="QUSY01000134">
    <property type="protein sequence ID" value="RHY32481.1"/>
    <property type="molecule type" value="Genomic_DNA"/>
</dbReference>
<evidence type="ECO:0000313" key="11">
    <source>
        <dbReference type="EMBL" id="RHY32481.1"/>
    </source>
</evidence>
<dbReference type="PROSITE" id="PS00108">
    <property type="entry name" value="PROTEIN_KINASE_ST"/>
    <property type="match status" value="1"/>
</dbReference>
<dbReference type="VEuPathDB" id="FungiDB:H310_00707"/>
<dbReference type="VEuPathDB" id="FungiDB:H310_00709"/>
<dbReference type="Gene3D" id="3.30.200.20">
    <property type="entry name" value="Phosphorylase Kinase, domain 1"/>
    <property type="match status" value="1"/>
</dbReference>
<dbReference type="InterPro" id="IPR036871">
    <property type="entry name" value="PX_dom_sf"/>
</dbReference>
<dbReference type="CDD" id="cd07834">
    <property type="entry name" value="STKc_MAPK"/>
    <property type="match status" value="1"/>
</dbReference>
<dbReference type="GO" id="GO:0005524">
    <property type="term" value="F:ATP binding"/>
    <property type="evidence" value="ECO:0007669"/>
    <property type="project" value="UniProtKB-UniRule"/>
</dbReference>
<comment type="caution">
    <text evidence="11">The sequence shown here is derived from an EMBL/GenBank/DDBJ whole genome shotgun (WGS) entry which is preliminary data.</text>
</comment>
<keyword evidence="3 6" id="KW-0547">Nucleotide-binding</keyword>
<evidence type="ECO:0000259" key="10">
    <source>
        <dbReference type="PROSITE" id="PS50011"/>
    </source>
</evidence>
<feature type="region of interest" description="Disordered" evidence="9">
    <location>
        <begin position="102"/>
        <end position="121"/>
    </location>
</feature>
<dbReference type="EC" id="2.7.11.24" evidence="7"/>
<evidence type="ECO:0000313" key="12">
    <source>
        <dbReference type="Proteomes" id="UP000285060"/>
    </source>
</evidence>
<evidence type="ECO:0000256" key="9">
    <source>
        <dbReference type="SAM" id="MobiDB-lite"/>
    </source>
</evidence>
<dbReference type="InterPro" id="IPR003527">
    <property type="entry name" value="MAP_kinase_CS"/>
</dbReference>
<evidence type="ECO:0000256" key="5">
    <source>
        <dbReference type="ARBA" id="ARBA00022840"/>
    </source>
</evidence>
<dbReference type="AlphaFoldDB" id="A0A3R6W0X6"/>
<feature type="coiled-coil region" evidence="8">
    <location>
        <begin position="121"/>
        <end position="172"/>
    </location>
</feature>
<evidence type="ECO:0000256" key="3">
    <source>
        <dbReference type="ARBA" id="ARBA00022741"/>
    </source>
</evidence>
<feature type="domain" description="Protein kinase" evidence="10">
    <location>
        <begin position="355"/>
        <end position="643"/>
    </location>
</feature>
<keyword evidence="8" id="KW-0175">Coiled coil</keyword>
<gene>
    <name evidence="11" type="ORF">DYB32_002531</name>
</gene>
<reference evidence="11 12" key="1">
    <citation type="submission" date="2018-08" db="EMBL/GenBank/DDBJ databases">
        <title>Aphanomyces genome sequencing and annotation.</title>
        <authorList>
            <person name="Minardi D."/>
            <person name="Oidtmann B."/>
            <person name="Van Der Giezen M."/>
            <person name="Studholme D.J."/>
        </authorList>
    </citation>
    <scope>NUCLEOTIDE SEQUENCE [LARGE SCALE GENOMIC DNA]</scope>
    <source>
        <strain evidence="11 12">NJM0002</strain>
    </source>
</reference>
<comment type="similarity">
    <text evidence="7">Belongs to the protein kinase superfamily. Ser/Thr protein kinase family. MAP kinase subfamily.</text>
</comment>
<keyword evidence="1 7" id="KW-0723">Serine/threonine-protein kinase</keyword>
<comment type="catalytic activity">
    <reaction evidence="7">
        <text>L-threonyl-[protein] + ATP = O-phospho-L-threonyl-[protein] + ADP + H(+)</text>
        <dbReference type="Rhea" id="RHEA:46608"/>
        <dbReference type="Rhea" id="RHEA-COMP:11060"/>
        <dbReference type="Rhea" id="RHEA-COMP:11605"/>
        <dbReference type="ChEBI" id="CHEBI:15378"/>
        <dbReference type="ChEBI" id="CHEBI:30013"/>
        <dbReference type="ChEBI" id="CHEBI:30616"/>
        <dbReference type="ChEBI" id="CHEBI:61977"/>
        <dbReference type="ChEBI" id="CHEBI:456216"/>
        <dbReference type="EC" id="2.7.11.24"/>
    </reaction>
</comment>
<dbReference type="Pfam" id="PF00069">
    <property type="entry name" value="Pkinase"/>
    <property type="match status" value="1"/>
</dbReference>
<keyword evidence="5 6" id="KW-0067">ATP-binding</keyword>
<accession>A0A3R6W0X6</accession>
<dbReference type="PANTHER" id="PTHR24055">
    <property type="entry name" value="MITOGEN-ACTIVATED PROTEIN KINASE"/>
    <property type="match status" value="1"/>
</dbReference>
<feature type="binding site" evidence="6">
    <location>
        <position position="392"/>
    </location>
    <ligand>
        <name>ATP</name>
        <dbReference type="ChEBI" id="CHEBI:30616"/>
    </ligand>
</feature>
<keyword evidence="12" id="KW-1185">Reference proteome</keyword>
<comment type="cofactor">
    <cofactor evidence="7">
        <name>Mg(2+)</name>
        <dbReference type="ChEBI" id="CHEBI:18420"/>
    </cofactor>
</comment>
<protein>
    <recommendedName>
        <fullName evidence="7">Mitogen-activated protein kinase</fullName>
        <ecNumber evidence="7">2.7.11.24</ecNumber>
    </recommendedName>
</protein>
<keyword evidence="4 7" id="KW-0418">Kinase</keyword>
<dbReference type="PROSITE" id="PS00107">
    <property type="entry name" value="PROTEIN_KINASE_ATP"/>
    <property type="match status" value="1"/>
</dbReference>
<evidence type="ECO:0000256" key="2">
    <source>
        <dbReference type="ARBA" id="ARBA00022679"/>
    </source>
</evidence>
<keyword evidence="2 7" id="KW-0808">Transferase</keyword>
<dbReference type="VEuPathDB" id="FungiDB:H310_00708"/>
<proteinExistence type="inferred from homology"/>
<dbReference type="InterPro" id="IPR017441">
    <property type="entry name" value="Protein_kinase_ATP_BS"/>
</dbReference>
<dbReference type="InterPro" id="IPR000719">
    <property type="entry name" value="Prot_kinase_dom"/>
</dbReference>
<dbReference type="InterPro" id="IPR008271">
    <property type="entry name" value="Ser/Thr_kinase_AS"/>
</dbReference>
<evidence type="ECO:0000256" key="8">
    <source>
        <dbReference type="SAM" id="Coils"/>
    </source>
</evidence>
<dbReference type="Gene3D" id="1.10.510.10">
    <property type="entry name" value="Transferase(Phosphotransferase) domain 1"/>
    <property type="match status" value="1"/>
</dbReference>
<dbReference type="PROSITE" id="PS50011">
    <property type="entry name" value="PROTEIN_KINASE_DOM"/>
    <property type="match status" value="1"/>
</dbReference>
<organism evidence="11 12">
    <name type="scientific">Aphanomyces invadans</name>
    <dbReference type="NCBI Taxonomy" id="157072"/>
    <lineage>
        <taxon>Eukaryota</taxon>
        <taxon>Sar</taxon>
        <taxon>Stramenopiles</taxon>
        <taxon>Oomycota</taxon>
        <taxon>Saprolegniomycetes</taxon>
        <taxon>Saprolegniales</taxon>
        <taxon>Verrucalvaceae</taxon>
        <taxon>Aphanomyces</taxon>
    </lineage>
</organism>
<evidence type="ECO:0000256" key="4">
    <source>
        <dbReference type="ARBA" id="ARBA00022777"/>
    </source>
</evidence>